<feature type="region of interest" description="Disordered" evidence="1">
    <location>
        <begin position="246"/>
        <end position="276"/>
    </location>
</feature>
<protein>
    <submittedName>
        <fullName evidence="2">Uncharacterized protein</fullName>
    </submittedName>
</protein>
<proteinExistence type="predicted"/>
<organism evidence="2 3">
    <name type="scientific">Stenotrophomonas maltophilia</name>
    <name type="common">Pseudomonas maltophilia</name>
    <name type="synonym">Xanthomonas maltophilia</name>
    <dbReference type="NCBI Taxonomy" id="40324"/>
    <lineage>
        <taxon>Bacteria</taxon>
        <taxon>Pseudomonadati</taxon>
        <taxon>Pseudomonadota</taxon>
        <taxon>Gammaproteobacteria</taxon>
        <taxon>Lysobacterales</taxon>
        <taxon>Lysobacteraceae</taxon>
        <taxon>Stenotrophomonas</taxon>
        <taxon>Stenotrophomonas maltophilia group</taxon>
    </lineage>
</organism>
<reference evidence="2 3" key="1">
    <citation type="submission" date="2019-04" db="EMBL/GenBank/DDBJ databases">
        <title>Microbes associate with the intestines of laboratory mice.</title>
        <authorList>
            <person name="Navarre W."/>
            <person name="Wong E."/>
            <person name="Huang K."/>
            <person name="Tropini C."/>
            <person name="Ng K."/>
            <person name="Yu B."/>
        </authorList>
    </citation>
    <scope>NUCLEOTIDE SEQUENCE [LARGE SCALE GENOMIC DNA]</scope>
    <source>
        <strain evidence="2 3">NM62_B4-13</strain>
    </source>
</reference>
<dbReference type="AlphaFoldDB" id="A0A4S2D3U9"/>
<gene>
    <name evidence="2" type="ORF">E5352_07015</name>
</gene>
<comment type="caution">
    <text evidence="2">The sequence shown here is derived from an EMBL/GenBank/DDBJ whole genome shotgun (WGS) entry which is preliminary data.</text>
</comment>
<evidence type="ECO:0000313" key="2">
    <source>
        <dbReference type="EMBL" id="TGY34954.1"/>
    </source>
</evidence>
<evidence type="ECO:0000256" key="1">
    <source>
        <dbReference type="SAM" id="MobiDB-lite"/>
    </source>
</evidence>
<sequence>MSIALGAVAFQATAACTDRTDPLASPVAGVTLVFNDGAAARVALQHGQIQEDGRLRQPALVPSAARLPAGRFGPAEGQVVYLESDDKGGRRVCRLEQWESRVYSPLERAQPDGKPGLRRDPAGKVQAASSRPMPGQQRNPILAKLTPHYFMTRVDAFFYDAGGHLVEARMHETPEITVASNHAARSVVADRLTFCARYDAQGRMTMASGPSEAVSVQPGFQCSQVAPDTAAMTTYAYYPDGTLLSQLRTPGPGQADDDTASQPPSARGRGQGNAWLKDKDARRQEALFNFIPKQGIYTFATHDMGFATFDAQPPYEQRSTDGSAKLAYDFPTQPVPLSVIDDQFASLDRYPRIRTYPHRSGSTVMEFFDANRRAPRQRQWRGADLNRQEMYGADGKLTRVIHYGGMPQEVAREDLKRYAESGVLKVTPTTSGYASYRVYDYDATGRERLVFVCWQHDVPSNRPLRHFPWWTPDPTPKRSKEDALIYGMKNVANRCGTPDGKMLIQGLAQINAYMASQYGYDVEKLSYDQVR</sequence>
<feature type="compositionally biased region" description="Basic and acidic residues" evidence="1">
    <location>
        <begin position="109"/>
        <end position="122"/>
    </location>
</feature>
<accession>A0A4S2D3U9</accession>
<dbReference type="OrthoDB" id="6037411at2"/>
<name>A0A4S2D3U9_STEMA</name>
<dbReference type="EMBL" id="SRYW01000005">
    <property type="protein sequence ID" value="TGY34954.1"/>
    <property type="molecule type" value="Genomic_DNA"/>
</dbReference>
<evidence type="ECO:0000313" key="3">
    <source>
        <dbReference type="Proteomes" id="UP000306631"/>
    </source>
</evidence>
<dbReference type="Proteomes" id="UP000306631">
    <property type="component" value="Unassembled WGS sequence"/>
</dbReference>
<feature type="region of interest" description="Disordered" evidence="1">
    <location>
        <begin position="104"/>
        <end position="139"/>
    </location>
</feature>